<evidence type="ECO:0000313" key="3">
    <source>
        <dbReference type="Proteomes" id="UP000748752"/>
    </source>
</evidence>
<comment type="caution">
    <text evidence="2">The sequence shown here is derived from an EMBL/GenBank/DDBJ whole genome shotgun (WGS) entry which is preliminary data.</text>
</comment>
<feature type="region of interest" description="Disordered" evidence="1">
    <location>
        <begin position="20"/>
        <end position="63"/>
    </location>
</feature>
<dbReference type="Proteomes" id="UP000748752">
    <property type="component" value="Unassembled WGS sequence"/>
</dbReference>
<organism evidence="2 3">
    <name type="scientific">Thiohalocapsa halophila</name>
    <dbReference type="NCBI Taxonomy" id="69359"/>
    <lineage>
        <taxon>Bacteria</taxon>
        <taxon>Pseudomonadati</taxon>
        <taxon>Pseudomonadota</taxon>
        <taxon>Gammaproteobacteria</taxon>
        <taxon>Chromatiales</taxon>
        <taxon>Chromatiaceae</taxon>
        <taxon>Thiohalocapsa</taxon>
    </lineage>
</organism>
<evidence type="ECO:0000313" key="2">
    <source>
        <dbReference type="EMBL" id="MBK1632781.1"/>
    </source>
</evidence>
<keyword evidence="3" id="KW-1185">Reference proteome</keyword>
<gene>
    <name evidence="2" type="ORF">CKO31_18920</name>
</gene>
<proteinExistence type="predicted"/>
<feature type="compositionally biased region" description="Basic and acidic residues" evidence="1">
    <location>
        <begin position="32"/>
        <end position="43"/>
    </location>
</feature>
<protein>
    <submittedName>
        <fullName evidence="2">Uncharacterized protein</fullName>
    </submittedName>
</protein>
<accession>A0ABS1CLI0</accession>
<name>A0ABS1CLI0_9GAMM</name>
<evidence type="ECO:0000256" key="1">
    <source>
        <dbReference type="SAM" id="MobiDB-lite"/>
    </source>
</evidence>
<dbReference type="EMBL" id="NRRV01000057">
    <property type="protein sequence ID" value="MBK1632781.1"/>
    <property type="molecule type" value="Genomic_DNA"/>
</dbReference>
<dbReference type="RefSeq" id="WP_200240580.1">
    <property type="nucleotide sequence ID" value="NZ_NRRV01000057.1"/>
</dbReference>
<reference evidence="2 3" key="1">
    <citation type="journal article" date="2020" name="Microorganisms">
        <title>Osmotic Adaptation and Compatible Solute Biosynthesis of Phototrophic Bacteria as Revealed from Genome Analyses.</title>
        <authorList>
            <person name="Imhoff J.F."/>
            <person name="Rahn T."/>
            <person name="Kunzel S."/>
            <person name="Keller A."/>
            <person name="Neulinger S.C."/>
        </authorList>
    </citation>
    <scope>NUCLEOTIDE SEQUENCE [LARGE SCALE GENOMIC DNA]</scope>
    <source>
        <strain evidence="2 3">DSM 6210</strain>
    </source>
</reference>
<feature type="region of interest" description="Disordered" evidence="1">
    <location>
        <begin position="79"/>
        <end position="110"/>
    </location>
</feature>
<sequence>MKPVETAALVEAIGKVLGLEWATSPPPSSDRSAADAGDRRQPDRPAQTPAQRGLAEAAWAMPPPAEAMLHVPIRSKMIEARLSAQPEPPQAEPPEAALAAPPGALPRRPC</sequence>
<feature type="compositionally biased region" description="Low complexity" evidence="1">
    <location>
        <begin position="93"/>
        <end position="110"/>
    </location>
</feature>